<dbReference type="PANTHER" id="PTHR40980">
    <property type="entry name" value="PLUG DOMAIN-CONTAINING PROTEIN"/>
    <property type="match status" value="1"/>
</dbReference>
<evidence type="ECO:0000256" key="1">
    <source>
        <dbReference type="ARBA" id="ARBA00004442"/>
    </source>
</evidence>
<organism evidence="8 9">
    <name type="scientific">Aquisalinus flavus</name>
    <dbReference type="NCBI Taxonomy" id="1526572"/>
    <lineage>
        <taxon>Bacteria</taxon>
        <taxon>Pseudomonadati</taxon>
        <taxon>Pseudomonadota</taxon>
        <taxon>Alphaproteobacteria</taxon>
        <taxon>Parvularculales</taxon>
        <taxon>Parvularculaceae</taxon>
        <taxon>Aquisalinus</taxon>
    </lineage>
</organism>
<dbReference type="GO" id="GO:0009279">
    <property type="term" value="C:cell outer membrane"/>
    <property type="evidence" value="ECO:0007669"/>
    <property type="project" value="UniProtKB-SubCell"/>
</dbReference>
<evidence type="ECO:0000313" key="9">
    <source>
        <dbReference type="Proteomes" id="UP000613582"/>
    </source>
</evidence>
<dbReference type="Pfam" id="PF00593">
    <property type="entry name" value="TonB_dep_Rec_b-barrel"/>
    <property type="match status" value="1"/>
</dbReference>
<gene>
    <name evidence="8" type="ORF">GCM10011342_20740</name>
</gene>
<dbReference type="InterPro" id="IPR036942">
    <property type="entry name" value="Beta-barrel_TonB_sf"/>
</dbReference>
<feature type="signal peptide" evidence="5">
    <location>
        <begin position="1"/>
        <end position="26"/>
    </location>
</feature>
<comment type="subcellular location">
    <subcellularLocation>
        <location evidence="1 4">Cell outer membrane</location>
    </subcellularLocation>
</comment>
<name>A0A8J2V1T0_9PROT</name>
<evidence type="ECO:0000256" key="3">
    <source>
        <dbReference type="ARBA" id="ARBA00023237"/>
    </source>
</evidence>
<evidence type="ECO:0000259" key="6">
    <source>
        <dbReference type="Pfam" id="PF00593"/>
    </source>
</evidence>
<dbReference type="InterPro" id="IPR037066">
    <property type="entry name" value="Plug_dom_sf"/>
</dbReference>
<dbReference type="AlphaFoldDB" id="A0A8J2V1T0"/>
<keyword evidence="4" id="KW-0798">TonB box</keyword>
<evidence type="ECO:0000256" key="5">
    <source>
        <dbReference type="SAM" id="SignalP"/>
    </source>
</evidence>
<dbReference type="Pfam" id="PF07715">
    <property type="entry name" value="Plug"/>
    <property type="match status" value="1"/>
</dbReference>
<dbReference type="Gene3D" id="2.170.130.10">
    <property type="entry name" value="TonB-dependent receptor, plug domain"/>
    <property type="match status" value="1"/>
</dbReference>
<sequence>MKFDQNLFTSVSAAAVITLMAGSAFAQDTATSDDTQAEGDDVIVVRGIRGALGEALRTKRDADIIGEAISADDLGTLPALDLAEALQVIPGVQVNRENDDGQFRYGEISLRGLPGSFTNVTADGQGFASPSGSVTPAEGVPNSFGAFGGQVFDGVFVNKTNRADLVEGGIAGTVDEKIADALSKPDGQLVVRAGVQYEDLPEDFLPNIFVTGTKHLIEDKLAVTFKLSHEEESFRRDAFNFTTYQVLRTDGTRNRGGFFDPEGGTFEDWKAANGIAEDETVLYPAAFRQYSESREGFRTSFVGGAEFQATPELKLGADILYTNRELDLDAQWILAGANGITTSITPTSDPFAGYEDANGNTVWVVPGYDYQDITYSQSTRGDTLKQDAQGLFLTAEYELDKWFFDASIAFSEAEFARVGGNFQAQYLSHSANGHENTNGTFGSVNSGSGNSDDYLFTLEFDPAVTTLGTNLDLTYPNTDNPTANFVQVNDPNGVARQRFFSAGNEVFRDRSDNAINFNAERELDLGLLKSVKVGGRYNEQSVESWIYLHSIAGLNVEGVSNDLFRPGPGEGDFFGGEAPGALMTGEWEFLDQSATRDVLLANGVVNPNNYPTSPLNGFIYRQDNNGNILRANERATTDTTISAIYALANFEATVGAFDIGGNVGVRYVETDLKGEGFGTVNGEVVPSTAENSYSNTLPAANLSIELLENLYLRLGYSQAMNRPNPAGFTPSLAIEEIEPGTEDTLGRVNVTLPGTEVEAYTSDNYDLSLEWYNRTGSLVSLAMYRKDVNSFIDQRLICPEDGAGLGFGTLSEVDLGGGIVECRIDADGREIRIEETFNFDTTITIDGIEVAVQQNLDFLENPFLAGFGVQASAAFLDVSGEDQNGDPASIPRISDESYNIAGYWENDRFSARLAYNWRSEYFLQGGLSITGAEDRQVKPRGQLDFITRYDVTDQFAVDFRAFNILEVQYEEYQSQNEMMVRQTAFDGRTFAINGTYKF</sequence>
<keyword evidence="5" id="KW-0732">Signal</keyword>
<comment type="caution">
    <text evidence="8">The sequence shown here is derived from an EMBL/GenBank/DDBJ whole genome shotgun (WGS) entry which is preliminary data.</text>
</comment>
<keyword evidence="9" id="KW-1185">Reference proteome</keyword>
<feature type="domain" description="TonB-dependent receptor-like beta-barrel" evidence="6">
    <location>
        <begin position="463"/>
        <end position="964"/>
    </location>
</feature>
<dbReference type="InterPro" id="IPR010104">
    <property type="entry name" value="TonB_rcpt_bac"/>
</dbReference>
<feature type="domain" description="TonB-dependent receptor plug" evidence="7">
    <location>
        <begin position="61"/>
        <end position="136"/>
    </location>
</feature>
<evidence type="ECO:0000259" key="7">
    <source>
        <dbReference type="Pfam" id="PF07715"/>
    </source>
</evidence>
<accession>A0A8J2V1T0</accession>
<reference evidence="8" key="1">
    <citation type="journal article" date="2014" name="Int. J. Syst. Evol. Microbiol.">
        <title>Complete genome sequence of Corynebacterium casei LMG S-19264T (=DSM 44701T), isolated from a smear-ripened cheese.</title>
        <authorList>
            <consortium name="US DOE Joint Genome Institute (JGI-PGF)"/>
            <person name="Walter F."/>
            <person name="Albersmeier A."/>
            <person name="Kalinowski J."/>
            <person name="Ruckert C."/>
        </authorList>
    </citation>
    <scope>NUCLEOTIDE SEQUENCE</scope>
    <source>
        <strain evidence="8">CGMCC 1.12921</strain>
    </source>
</reference>
<dbReference type="PANTHER" id="PTHR40980:SF3">
    <property type="entry name" value="TONB-DEPENDENT RECEPTOR-LIKE BETA-BARREL DOMAIN-CONTAINING PROTEIN"/>
    <property type="match status" value="1"/>
</dbReference>
<dbReference type="InterPro" id="IPR000531">
    <property type="entry name" value="Beta-barrel_TonB"/>
</dbReference>
<dbReference type="EMBL" id="BMGH01000001">
    <property type="protein sequence ID" value="GGD11794.1"/>
    <property type="molecule type" value="Genomic_DNA"/>
</dbReference>
<protein>
    <submittedName>
        <fullName evidence="8">TonB-dependent receptor</fullName>
    </submittedName>
</protein>
<feature type="chain" id="PRO_5035260704" evidence="5">
    <location>
        <begin position="27"/>
        <end position="998"/>
    </location>
</feature>
<dbReference type="NCBIfam" id="TIGR01782">
    <property type="entry name" value="TonB-Xanth-Caul"/>
    <property type="match status" value="1"/>
</dbReference>
<dbReference type="Gene3D" id="2.40.170.20">
    <property type="entry name" value="TonB-dependent receptor, beta-barrel domain"/>
    <property type="match status" value="1"/>
</dbReference>
<keyword evidence="2 4" id="KW-0472">Membrane</keyword>
<evidence type="ECO:0000313" key="8">
    <source>
        <dbReference type="EMBL" id="GGD11794.1"/>
    </source>
</evidence>
<reference evidence="8" key="2">
    <citation type="submission" date="2020-09" db="EMBL/GenBank/DDBJ databases">
        <authorList>
            <person name="Sun Q."/>
            <person name="Zhou Y."/>
        </authorList>
    </citation>
    <scope>NUCLEOTIDE SEQUENCE</scope>
    <source>
        <strain evidence="8">CGMCC 1.12921</strain>
    </source>
</reference>
<dbReference type="Proteomes" id="UP000613582">
    <property type="component" value="Unassembled WGS sequence"/>
</dbReference>
<dbReference type="SUPFAM" id="SSF56935">
    <property type="entry name" value="Porins"/>
    <property type="match status" value="1"/>
</dbReference>
<keyword evidence="8" id="KW-0675">Receptor</keyword>
<evidence type="ECO:0000256" key="4">
    <source>
        <dbReference type="RuleBase" id="RU003357"/>
    </source>
</evidence>
<comment type="similarity">
    <text evidence="4">Belongs to the TonB-dependent receptor family.</text>
</comment>
<dbReference type="RefSeq" id="WP_188158492.1">
    <property type="nucleotide sequence ID" value="NZ_BMGH01000001.1"/>
</dbReference>
<proteinExistence type="inferred from homology"/>
<keyword evidence="3" id="KW-0998">Cell outer membrane</keyword>
<evidence type="ECO:0000256" key="2">
    <source>
        <dbReference type="ARBA" id="ARBA00023136"/>
    </source>
</evidence>
<dbReference type="InterPro" id="IPR012910">
    <property type="entry name" value="Plug_dom"/>
</dbReference>